<evidence type="ECO:0000256" key="3">
    <source>
        <dbReference type="PROSITE-ProRule" id="PRU10055"/>
    </source>
</evidence>
<keyword evidence="8" id="KW-1185">Reference proteome</keyword>
<keyword evidence="6" id="KW-0732">Signal</keyword>
<evidence type="ECO:0000256" key="2">
    <source>
        <dbReference type="ARBA" id="ARBA00022801"/>
    </source>
</evidence>
<dbReference type="InterPro" id="IPR017853">
    <property type="entry name" value="GH"/>
</dbReference>
<dbReference type="PANTHER" id="PTHR10353:SF213">
    <property type="entry name" value="BETA-GLUCOSIDASE 45-RELATED"/>
    <property type="match status" value="1"/>
</dbReference>
<gene>
    <name evidence="7" type="ORF">G2W53_002949</name>
</gene>
<dbReference type="InterPro" id="IPR033132">
    <property type="entry name" value="GH_1_N_CS"/>
</dbReference>
<dbReference type="AlphaFoldDB" id="A0A834X8Y6"/>
<evidence type="ECO:0000313" key="8">
    <source>
        <dbReference type="Proteomes" id="UP000634136"/>
    </source>
</evidence>
<keyword evidence="5" id="KW-0326">Glycosidase</keyword>
<evidence type="ECO:0000313" key="7">
    <source>
        <dbReference type="EMBL" id="KAF7840651.1"/>
    </source>
</evidence>
<dbReference type="OrthoDB" id="65569at2759"/>
<name>A0A834X8Y6_9FABA</name>
<dbReference type="PROSITE" id="PS00572">
    <property type="entry name" value="GLYCOSYL_HYDROL_F1_1"/>
    <property type="match status" value="1"/>
</dbReference>
<evidence type="ECO:0000256" key="1">
    <source>
        <dbReference type="ARBA" id="ARBA00010838"/>
    </source>
</evidence>
<proteinExistence type="inferred from homology"/>
<dbReference type="EMBL" id="JAAIUW010000002">
    <property type="protein sequence ID" value="KAF7840651.1"/>
    <property type="molecule type" value="Genomic_DNA"/>
</dbReference>
<comment type="caution">
    <text evidence="7">The sequence shown here is derived from an EMBL/GenBank/DDBJ whole genome shotgun (WGS) entry which is preliminary data.</text>
</comment>
<dbReference type="GO" id="GO:0005975">
    <property type="term" value="P:carbohydrate metabolic process"/>
    <property type="evidence" value="ECO:0007669"/>
    <property type="project" value="InterPro"/>
</dbReference>
<evidence type="ECO:0000256" key="6">
    <source>
        <dbReference type="SAM" id="SignalP"/>
    </source>
</evidence>
<evidence type="ECO:0000256" key="4">
    <source>
        <dbReference type="RuleBase" id="RU003690"/>
    </source>
</evidence>
<dbReference type="GO" id="GO:0008422">
    <property type="term" value="F:beta-glucosidase activity"/>
    <property type="evidence" value="ECO:0007669"/>
    <property type="project" value="TreeGrafter"/>
</dbReference>
<sequence length="393" mass="44996">MGFSILAVKMKSAFLQLLISFSLLLSPCQSLSPQTFLFGTASSSYQFEGAPLADGKGLSNWDVFTHRSGGITDGSNADIAVDQYHRYLEDVDLMEDLNVNSYRFSISWARVLPKGRFGEVNMGGINYYNNLIDALLLKGIQPFVTLCHYDIPQELEDRYGSFVSHEFQFLEPLIFGRYPRVMEEHVGNMLPKFSSNEKVKLKRSLDFIGINHYASYYVKDCISSYCAPGQWVFRSHGTFDLRDDKDGVPLGETTSLVWLNVYPLGMINVINYLRDRYNNTPMYITENGFGDGVGQNTTNELNYYDFKRIDYMDAHLNAVLQTIRNGADVRGYFVWSLMDNFEWNDGYTVKFGLYHVNFTTQKRSPRSSASWYKNFIQKNSHNINKLAKLHQAA</sequence>
<dbReference type="PROSITE" id="PS00653">
    <property type="entry name" value="GLYCOSYL_HYDROL_F1_2"/>
    <property type="match status" value="1"/>
</dbReference>
<accession>A0A834X8Y6</accession>
<dbReference type="Pfam" id="PF00232">
    <property type="entry name" value="Glyco_hydro_1"/>
    <property type="match status" value="2"/>
</dbReference>
<organism evidence="7 8">
    <name type="scientific">Senna tora</name>
    <dbReference type="NCBI Taxonomy" id="362788"/>
    <lineage>
        <taxon>Eukaryota</taxon>
        <taxon>Viridiplantae</taxon>
        <taxon>Streptophyta</taxon>
        <taxon>Embryophyta</taxon>
        <taxon>Tracheophyta</taxon>
        <taxon>Spermatophyta</taxon>
        <taxon>Magnoliopsida</taxon>
        <taxon>eudicotyledons</taxon>
        <taxon>Gunneridae</taxon>
        <taxon>Pentapetalae</taxon>
        <taxon>rosids</taxon>
        <taxon>fabids</taxon>
        <taxon>Fabales</taxon>
        <taxon>Fabaceae</taxon>
        <taxon>Caesalpinioideae</taxon>
        <taxon>Cassia clade</taxon>
        <taxon>Senna</taxon>
    </lineage>
</organism>
<feature type="chain" id="PRO_5032996016" evidence="6">
    <location>
        <begin position="31"/>
        <end position="393"/>
    </location>
</feature>
<dbReference type="SUPFAM" id="SSF51445">
    <property type="entry name" value="(Trans)glycosidases"/>
    <property type="match status" value="1"/>
</dbReference>
<dbReference type="PANTHER" id="PTHR10353">
    <property type="entry name" value="GLYCOSYL HYDROLASE"/>
    <property type="match status" value="1"/>
</dbReference>
<dbReference type="InterPro" id="IPR001360">
    <property type="entry name" value="Glyco_hydro_1"/>
</dbReference>
<keyword evidence="2 5" id="KW-0378">Hydrolase</keyword>
<feature type="signal peptide" evidence="6">
    <location>
        <begin position="1"/>
        <end position="30"/>
    </location>
</feature>
<dbReference type="InterPro" id="IPR018120">
    <property type="entry name" value="Glyco_hydro_1_AS"/>
</dbReference>
<feature type="active site" description="Nucleophile" evidence="3">
    <location>
        <position position="286"/>
    </location>
</feature>
<protein>
    <submittedName>
        <fullName evidence="7">Beta-glucosidase 46-like</fullName>
    </submittedName>
</protein>
<reference evidence="7" key="1">
    <citation type="submission" date="2020-09" db="EMBL/GenBank/DDBJ databases">
        <title>Genome-Enabled Discovery of Anthraquinone Biosynthesis in Senna tora.</title>
        <authorList>
            <person name="Kang S.-H."/>
            <person name="Pandey R.P."/>
            <person name="Lee C.-M."/>
            <person name="Sim J.-S."/>
            <person name="Jeong J.-T."/>
            <person name="Choi B.-S."/>
            <person name="Jung M."/>
            <person name="Ginzburg D."/>
            <person name="Zhao K."/>
            <person name="Won S.Y."/>
            <person name="Oh T.-J."/>
            <person name="Yu Y."/>
            <person name="Kim N.-H."/>
            <person name="Lee O.R."/>
            <person name="Lee T.-H."/>
            <person name="Bashyal P."/>
            <person name="Kim T.-S."/>
            <person name="Lee W.-H."/>
            <person name="Kawkins C."/>
            <person name="Kim C.-K."/>
            <person name="Kim J.S."/>
            <person name="Ahn B.O."/>
            <person name="Rhee S.Y."/>
            <person name="Sohng J.K."/>
        </authorList>
    </citation>
    <scope>NUCLEOTIDE SEQUENCE</scope>
    <source>
        <tissue evidence="7">Leaf</tissue>
    </source>
</reference>
<dbReference type="Proteomes" id="UP000634136">
    <property type="component" value="Unassembled WGS sequence"/>
</dbReference>
<dbReference type="Gene3D" id="3.20.20.80">
    <property type="entry name" value="Glycosidases"/>
    <property type="match status" value="2"/>
</dbReference>
<dbReference type="PRINTS" id="PR00131">
    <property type="entry name" value="GLHYDRLASE1"/>
</dbReference>
<comment type="similarity">
    <text evidence="1 4">Belongs to the glycosyl hydrolase 1 family.</text>
</comment>
<evidence type="ECO:0000256" key="5">
    <source>
        <dbReference type="RuleBase" id="RU004468"/>
    </source>
</evidence>